<dbReference type="CDD" id="cd00082">
    <property type="entry name" value="HisKA"/>
    <property type="match status" value="1"/>
</dbReference>
<evidence type="ECO:0000256" key="4">
    <source>
        <dbReference type="ARBA" id="ARBA00023012"/>
    </source>
</evidence>
<keyword evidence="3 5" id="KW-0597">Phosphoprotein</keyword>
<keyword evidence="9" id="KW-0547">Nucleotide-binding</keyword>
<comment type="catalytic activity">
    <reaction evidence="1">
        <text>ATP + protein L-histidine = ADP + protein N-phospho-L-histidine.</text>
        <dbReference type="EC" id="2.7.13.3"/>
    </reaction>
</comment>
<dbReference type="InterPro" id="IPR003661">
    <property type="entry name" value="HisK_dim/P_dom"/>
</dbReference>
<keyword evidence="4" id="KW-0902">Two-component regulatory system</keyword>
<reference evidence="9 10" key="1">
    <citation type="submission" date="2023-08" db="EMBL/GenBank/DDBJ databases">
        <title>New molecular markers tilS and rpoB for phylogenetic and monitoring studies of the genus Thiothrix biodiversity.</title>
        <authorList>
            <person name="Ravin N.V."/>
            <person name="Smolyakov D."/>
            <person name="Markov N.D."/>
            <person name="Beletsky A.V."/>
            <person name="Mardanov A.V."/>
            <person name="Rudenko T.S."/>
            <person name="Grabovich M.Y."/>
        </authorList>
    </citation>
    <scope>NUCLEOTIDE SEQUENCE [LARGE SCALE GENOMIC DNA]</scope>
    <source>
        <strain evidence="9 10">MK1</strain>
    </source>
</reference>
<dbReference type="RefSeq" id="WP_308894583.1">
    <property type="nucleotide sequence ID" value="NZ_CP133218.1"/>
</dbReference>
<dbReference type="SMART" id="SM00387">
    <property type="entry name" value="HATPase_c"/>
    <property type="match status" value="1"/>
</dbReference>
<dbReference type="Gene3D" id="1.10.287.130">
    <property type="match status" value="1"/>
</dbReference>
<keyword evidence="10" id="KW-1185">Reference proteome</keyword>
<dbReference type="InterPro" id="IPR036097">
    <property type="entry name" value="HisK_dim/P_sf"/>
</dbReference>
<evidence type="ECO:0000256" key="3">
    <source>
        <dbReference type="ARBA" id="ARBA00022553"/>
    </source>
</evidence>
<dbReference type="InterPro" id="IPR003594">
    <property type="entry name" value="HATPase_dom"/>
</dbReference>
<dbReference type="Proteomes" id="UP001236657">
    <property type="component" value="Chromosome"/>
</dbReference>
<evidence type="ECO:0000256" key="6">
    <source>
        <dbReference type="SAM" id="Phobius"/>
    </source>
</evidence>
<dbReference type="PROSITE" id="PS50110">
    <property type="entry name" value="RESPONSE_REGULATORY"/>
    <property type="match status" value="1"/>
</dbReference>
<dbReference type="PANTHER" id="PTHR45339:SF1">
    <property type="entry name" value="HYBRID SIGNAL TRANSDUCTION HISTIDINE KINASE J"/>
    <property type="match status" value="1"/>
</dbReference>
<accession>A0ABY9MQS6</accession>
<dbReference type="PANTHER" id="PTHR45339">
    <property type="entry name" value="HYBRID SIGNAL TRANSDUCTION HISTIDINE KINASE J"/>
    <property type="match status" value="1"/>
</dbReference>
<evidence type="ECO:0000259" key="7">
    <source>
        <dbReference type="PROSITE" id="PS50109"/>
    </source>
</evidence>
<feature type="transmembrane region" description="Helical" evidence="6">
    <location>
        <begin position="167"/>
        <end position="184"/>
    </location>
</feature>
<dbReference type="InterPro" id="IPR001789">
    <property type="entry name" value="Sig_transdc_resp-reg_receiver"/>
</dbReference>
<feature type="domain" description="Histidine kinase" evidence="7">
    <location>
        <begin position="276"/>
        <end position="494"/>
    </location>
</feature>
<dbReference type="PRINTS" id="PR00344">
    <property type="entry name" value="BCTRLSENSOR"/>
</dbReference>
<gene>
    <name evidence="9" type="ORF">RCF98_14550</name>
</gene>
<feature type="transmembrane region" description="Helical" evidence="6">
    <location>
        <begin position="191"/>
        <end position="209"/>
    </location>
</feature>
<keyword evidence="6" id="KW-0472">Membrane</keyword>
<dbReference type="Pfam" id="PF02518">
    <property type="entry name" value="HATPase_c"/>
    <property type="match status" value="1"/>
</dbReference>
<dbReference type="SUPFAM" id="SSF55874">
    <property type="entry name" value="ATPase domain of HSP90 chaperone/DNA topoisomerase II/histidine kinase"/>
    <property type="match status" value="1"/>
</dbReference>
<keyword evidence="6" id="KW-0812">Transmembrane</keyword>
<organism evidence="9 10">
    <name type="scientific">Thiothrix lacustris</name>
    <dbReference type="NCBI Taxonomy" id="525917"/>
    <lineage>
        <taxon>Bacteria</taxon>
        <taxon>Pseudomonadati</taxon>
        <taxon>Pseudomonadota</taxon>
        <taxon>Gammaproteobacteria</taxon>
        <taxon>Thiotrichales</taxon>
        <taxon>Thiotrichaceae</taxon>
        <taxon>Thiothrix</taxon>
    </lineage>
</organism>
<keyword evidence="6" id="KW-1133">Transmembrane helix</keyword>
<dbReference type="PROSITE" id="PS50109">
    <property type="entry name" value="HIS_KIN"/>
    <property type="match status" value="1"/>
</dbReference>
<evidence type="ECO:0000256" key="5">
    <source>
        <dbReference type="PROSITE-ProRule" id="PRU00169"/>
    </source>
</evidence>
<feature type="transmembrane region" description="Helical" evidence="6">
    <location>
        <begin position="78"/>
        <end position="95"/>
    </location>
</feature>
<keyword evidence="9" id="KW-0067">ATP-binding</keyword>
<name>A0ABY9MQS6_9GAMM</name>
<dbReference type="EC" id="2.7.13.3" evidence="2"/>
<dbReference type="InterPro" id="IPR011006">
    <property type="entry name" value="CheY-like_superfamily"/>
</dbReference>
<dbReference type="Gene3D" id="3.40.50.2300">
    <property type="match status" value="1"/>
</dbReference>
<dbReference type="Pfam" id="PF00512">
    <property type="entry name" value="HisKA"/>
    <property type="match status" value="1"/>
</dbReference>
<evidence type="ECO:0000259" key="8">
    <source>
        <dbReference type="PROSITE" id="PS50110"/>
    </source>
</evidence>
<evidence type="ECO:0000313" key="10">
    <source>
        <dbReference type="Proteomes" id="UP001236657"/>
    </source>
</evidence>
<proteinExistence type="predicted"/>
<dbReference type="Gene3D" id="3.30.565.10">
    <property type="entry name" value="Histidine kinase-like ATPase, C-terminal domain"/>
    <property type="match status" value="1"/>
</dbReference>
<sequence>MSHIIHYLLQKLLQLLNSTLMKSTIGNKLGRIIHKWLGDKHGEVARANFQEAITMASVSEEMLVQRDRDISKRSASGIYVYVTSWIIISSGTNITQSHPRTVYSLGFILLLFGLSRLWLLKHINELHQHHQKPPRFIIGFSILAPASLLSLFSAWGLIQTGVSDEGIIILLPLIMLIAGANSTLAPHRSLYISYVNIMLIPQIIALISLSTPSAYTIAMILVLFGVFLLIFGDGYHRDYYQLLHKNSLLEQQAINLEMAKRSAEIANQAKSNFLANMSHELRTPMNGILGASELLLSLVKTEQKLQFVHLINRSGNTLLALLNDLLDFSKIEAGKMDLEITTYNVHEMVFHLQHLLNIRAKEKGLTFTSTISNEISPYVIGDETRTQQILLNLLCNAIKFTKKGTVALTLSLTEDKQGLRFEVKDSGIGIPIEKQQLLFNSFQQIESSTARQYGGTGLGLAISKQLVGLMQGEIGVNSETGQGSCFWFELPYQSVDKPTAIPPDTKSETIPKKSLRANSRILLAEDNAINQIIAQSMLEQLGLSQVDTVENGEQAIQRLIEADYDVVLMDVQMPECDGLEACRHIRGTEIHAGIAAVRNPSIPVIALTANTLSVDIIACLQAGMNSHLGKPLNTQTLKTELEKWLPSYLSADLA</sequence>
<feature type="transmembrane region" description="Helical" evidence="6">
    <location>
        <begin position="101"/>
        <end position="120"/>
    </location>
</feature>
<dbReference type="InterPro" id="IPR036890">
    <property type="entry name" value="HATPase_C_sf"/>
</dbReference>
<dbReference type="SUPFAM" id="SSF47384">
    <property type="entry name" value="Homodimeric domain of signal transducing histidine kinase"/>
    <property type="match status" value="1"/>
</dbReference>
<dbReference type="InterPro" id="IPR005467">
    <property type="entry name" value="His_kinase_dom"/>
</dbReference>
<evidence type="ECO:0000256" key="2">
    <source>
        <dbReference type="ARBA" id="ARBA00012438"/>
    </source>
</evidence>
<dbReference type="SMART" id="SM00388">
    <property type="entry name" value="HisKA"/>
    <property type="match status" value="1"/>
</dbReference>
<feature type="modified residue" description="4-aspartylphosphate" evidence="5">
    <location>
        <position position="570"/>
    </location>
</feature>
<evidence type="ECO:0000256" key="1">
    <source>
        <dbReference type="ARBA" id="ARBA00000085"/>
    </source>
</evidence>
<dbReference type="CDD" id="cd17546">
    <property type="entry name" value="REC_hyHK_CKI1_RcsC-like"/>
    <property type="match status" value="1"/>
</dbReference>
<dbReference type="SMART" id="SM00448">
    <property type="entry name" value="REC"/>
    <property type="match status" value="1"/>
</dbReference>
<evidence type="ECO:0000313" key="9">
    <source>
        <dbReference type="EMBL" id="WML90181.1"/>
    </source>
</evidence>
<feature type="domain" description="Response regulatory" evidence="8">
    <location>
        <begin position="520"/>
        <end position="645"/>
    </location>
</feature>
<protein>
    <recommendedName>
        <fullName evidence="2">histidine kinase</fullName>
        <ecNumber evidence="2">2.7.13.3</ecNumber>
    </recommendedName>
</protein>
<dbReference type="SUPFAM" id="SSF52172">
    <property type="entry name" value="CheY-like"/>
    <property type="match status" value="1"/>
</dbReference>
<dbReference type="EMBL" id="CP133218">
    <property type="protein sequence ID" value="WML90181.1"/>
    <property type="molecule type" value="Genomic_DNA"/>
</dbReference>
<dbReference type="Pfam" id="PF00072">
    <property type="entry name" value="Response_reg"/>
    <property type="match status" value="1"/>
</dbReference>
<feature type="transmembrane region" description="Helical" evidence="6">
    <location>
        <begin position="136"/>
        <end position="155"/>
    </location>
</feature>
<dbReference type="CDD" id="cd16922">
    <property type="entry name" value="HATPase_EvgS-ArcB-TorS-like"/>
    <property type="match status" value="1"/>
</dbReference>
<dbReference type="GO" id="GO:0005524">
    <property type="term" value="F:ATP binding"/>
    <property type="evidence" value="ECO:0007669"/>
    <property type="project" value="UniProtKB-KW"/>
</dbReference>
<feature type="transmembrane region" description="Helical" evidence="6">
    <location>
        <begin position="215"/>
        <end position="235"/>
    </location>
</feature>
<dbReference type="InterPro" id="IPR004358">
    <property type="entry name" value="Sig_transdc_His_kin-like_C"/>
</dbReference>